<dbReference type="AlphaFoldDB" id="A0AAV3YYM9"/>
<dbReference type="CDD" id="cd13243">
    <property type="entry name" value="PH_PLEKHG1_G2_G3"/>
    <property type="match status" value="1"/>
</dbReference>
<dbReference type="CDD" id="cd00160">
    <property type="entry name" value="RhoGEF"/>
    <property type="match status" value="1"/>
</dbReference>
<proteinExistence type="predicted"/>
<feature type="region of interest" description="Disordered" evidence="3">
    <location>
        <begin position="504"/>
        <end position="532"/>
    </location>
</feature>
<dbReference type="PROSITE" id="PS50010">
    <property type="entry name" value="DH_2"/>
    <property type="match status" value="1"/>
</dbReference>
<gene>
    <name evidence="6" type="ORF">PoB_001412300</name>
</gene>
<feature type="region of interest" description="Disordered" evidence="3">
    <location>
        <begin position="578"/>
        <end position="628"/>
    </location>
</feature>
<organism evidence="6 7">
    <name type="scientific">Plakobranchus ocellatus</name>
    <dbReference type="NCBI Taxonomy" id="259542"/>
    <lineage>
        <taxon>Eukaryota</taxon>
        <taxon>Metazoa</taxon>
        <taxon>Spiralia</taxon>
        <taxon>Lophotrochozoa</taxon>
        <taxon>Mollusca</taxon>
        <taxon>Gastropoda</taxon>
        <taxon>Heterobranchia</taxon>
        <taxon>Euthyneura</taxon>
        <taxon>Panpulmonata</taxon>
        <taxon>Sacoglossa</taxon>
        <taxon>Placobranchoidea</taxon>
        <taxon>Plakobranchidae</taxon>
        <taxon>Plakobranchus</taxon>
    </lineage>
</organism>
<dbReference type="InterPro" id="IPR011993">
    <property type="entry name" value="PH-like_dom_sf"/>
</dbReference>
<comment type="caution">
    <text evidence="6">The sequence shown here is derived from an EMBL/GenBank/DDBJ whole genome shotgun (WGS) entry which is preliminary data.</text>
</comment>
<dbReference type="SMART" id="SM00233">
    <property type="entry name" value="PH"/>
    <property type="match status" value="1"/>
</dbReference>
<dbReference type="GO" id="GO:0035556">
    <property type="term" value="P:intracellular signal transduction"/>
    <property type="evidence" value="ECO:0007669"/>
    <property type="project" value="InterPro"/>
</dbReference>
<dbReference type="Pfam" id="PF22697">
    <property type="entry name" value="SOS1_NGEF_PH"/>
    <property type="match status" value="1"/>
</dbReference>
<feature type="compositionally biased region" description="Basic residues" evidence="3">
    <location>
        <begin position="1201"/>
        <end position="1210"/>
    </location>
</feature>
<dbReference type="GO" id="GO:0005085">
    <property type="term" value="F:guanyl-nucleotide exchange factor activity"/>
    <property type="evidence" value="ECO:0007669"/>
    <property type="project" value="UniProtKB-KW"/>
</dbReference>
<evidence type="ECO:0000313" key="7">
    <source>
        <dbReference type="Proteomes" id="UP000735302"/>
    </source>
</evidence>
<feature type="compositionally biased region" description="Polar residues" evidence="3">
    <location>
        <begin position="720"/>
        <end position="738"/>
    </location>
</feature>
<feature type="compositionally biased region" description="Low complexity" evidence="3">
    <location>
        <begin position="972"/>
        <end position="981"/>
    </location>
</feature>
<dbReference type="SUPFAM" id="SSF48065">
    <property type="entry name" value="DBL homology domain (DH-domain)"/>
    <property type="match status" value="1"/>
</dbReference>
<dbReference type="SUPFAM" id="SSF50729">
    <property type="entry name" value="PH domain-like"/>
    <property type="match status" value="1"/>
</dbReference>
<keyword evidence="2" id="KW-0344">Guanine-nucleotide releasing factor</keyword>
<keyword evidence="7" id="KW-1185">Reference proteome</keyword>
<sequence length="1210" mass="133463">MKKARRRRAASSSSSPLPSRNAGGRKSDGDCQNERLKRQNGVVLNSQDPRDREKPTTDMPMHTEGAVSVMGVNQRYGGCPVRNKDAESPPQSDADVRAELRTEQSHGDFLGGKARGSPPLHLLQTSLAGWEELEKTSRHSLNWDEFFGSSLDLAPSLLNIYDGIIASASKDSENHKNTVESSEDISVNDGYNDDAGTNNPVATSTKQEASQDRNSSCPPLRSACTGKHQLPSISLPPDRPVSMAEAEGLTSASSDRSTRGICESDTQQKKQRPLSMSSGSVPSSSSSPPTTCLAARGKQKQAFLRDGKSNCDLEEDIILEDASDELDRPVIRRCDGHCIKSKHEGSAYKLANTTQARVSESRNSVDSGCVLHGDGSLNQIRSTGSRTIYELDRKKRDNSTPVNDDVDCCESNKSCNCHLYDNMSTSSSDTAGSGSFSYRDEVDSSMSSIREGSATHIAPVSSSSSSSSSITPRLDTHVSYGDGGISSDKDLLSARRSITGLPMSASEGFLNSSSSRRRHPHSPSSLPLGHHYQNYQPLDERLATSPDAASKTLGHFSSVNETGLVTDRQHQGLLYSTPESRLSESMSSHRTDSTSNTSGTSDSHPTIPGSPDSQNSSNASARRSSSFSKSEARKRFFFNYEEHMRQMEDKQDQQEEEKHSLSLPSECLQLFEADTQAGGVSRQTSSLERPANEGDDALVDIDSTNREYKTDVPSEHHIDSTPTVSLRSSAQRSQPPTTSSKSHKSVNKKNEDMSNDSHPSSSLFSPSSPSHHTSSGFSSKAVKKRESSATSGEGKGTSASFGYVTYVQRVVAEILDSERTYIASLEDIIQGYLEPMEKILSSTDASEDLDCLFGNIREIYTFGCEFLADLEKTSLDPVKVAECFVKHNKGFVIYTDYCTNYPRAVEVLTRFMQHPELSELCKERQLALGHGLPLGAYLLRPVQRILKYHLLLQNIVKNSEKEPGSSSRAERGSTSSTLSTGSGTGPCPTSILEQAFQHMTQMASHINEMKRKHEHAVRIQEIQSQLEDYVGEDLTRLGDLVLESTFRVYGAKASRQVFLFERGLLVSKKKEGGMLSCKTFIRCSNLMLVEVIPNEPLSFHTIPFDNPRAQYTLQARNMEQKRRWCQEIKRLILESYKAKIPDNVKSLVMQLGRNHDDDYVTKEALEAVRKNQHTAPEYLEKRRFRRKSGPRLPDFSLLKPQRAKRGKNFA</sequence>
<keyword evidence="1" id="KW-0597">Phosphoprotein</keyword>
<dbReference type="InterPro" id="IPR055251">
    <property type="entry name" value="SOS1_NGEF_PH"/>
</dbReference>
<feature type="region of interest" description="Disordered" evidence="3">
    <location>
        <begin position="1181"/>
        <end position="1210"/>
    </location>
</feature>
<accession>A0AAV3YYM9</accession>
<feature type="region of interest" description="Disordered" evidence="3">
    <location>
        <begin position="960"/>
        <end position="986"/>
    </location>
</feature>
<protein>
    <submittedName>
        <fullName evidence="6">Pleckstrin homology domain-containing family g member 1</fullName>
    </submittedName>
</protein>
<feature type="region of interest" description="Disordered" evidence="3">
    <location>
        <begin position="425"/>
        <end position="444"/>
    </location>
</feature>
<dbReference type="Pfam" id="PF00621">
    <property type="entry name" value="RhoGEF"/>
    <property type="match status" value="1"/>
</dbReference>
<dbReference type="SMART" id="SM00325">
    <property type="entry name" value="RhoGEF"/>
    <property type="match status" value="1"/>
</dbReference>
<feature type="region of interest" description="Disordered" evidence="3">
    <location>
        <begin position="675"/>
        <end position="796"/>
    </location>
</feature>
<dbReference type="InterPro" id="IPR001331">
    <property type="entry name" value="GDS_CDC24_CS"/>
</dbReference>
<feature type="compositionally biased region" description="Low complexity" evidence="3">
    <location>
        <begin position="593"/>
        <end position="603"/>
    </location>
</feature>
<name>A0AAV3YYM9_9GAST</name>
<feature type="compositionally biased region" description="Low complexity" evidence="3">
    <location>
        <begin position="425"/>
        <end position="437"/>
    </location>
</feature>
<dbReference type="InterPro" id="IPR035899">
    <property type="entry name" value="DBL_dom_sf"/>
</dbReference>
<feature type="compositionally biased region" description="Low complexity" evidence="3">
    <location>
        <begin position="273"/>
        <end position="289"/>
    </location>
</feature>
<feature type="compositionally biased region" description="Low complexity" evidence="3">
    <location>
        <begin position="757"/>
        <end position="779"/>
    </location>
</feature>
<feature type="compositionally biased region" description="Basic and acidic residues" evidence="3">
    <location>
        <begin position="960"/>
        <end position="971"/>
    </location>
</feature>
<feature type="compositionally biased region" description="Polar residues" evidence="3">
    <location>
        <begin position="195"/>
        <end position="217"/>
    </location>
</feature>
<evidence type="ECO:0000256" key="2">
    <source>
        <dbReference type="ARBA" id="ARBA00022658"/>
    </source>
</evidence>
<dbReference type="Gene3D" id="1.20.900.10">
    <property type="entry name" value="Dbl homology (DH) domain"/>
    <property type="match status" value="1"/>
</dbReference>
<feature type="region of interest" description="Disordered" evidence="3">
    <location>
        <begin position="453"/>
        <end position="487"/>
    </location>
</feature>
<evidence type="ECO:0000259" key="4">
    <source>
        <dbReference type="PROSITE" id="PS50003"/>
    </source>
</evidence>
<dbReference type="InterPro" id="IPR043324">
    <property type="entry name" value="PH_PLEKHG1_G2_G3"/>
</dbReference>
<dbReference type="GO" id="GO:0031267">
    <property type="term" value="F:small GTPase binding"/>
    <property type="evidence" value="ECO:0007669"/>
    <property type="project" value="TreeGrafter"/>
</dbReference>
<dbReference type="PANTHER" id="PTHR45924:SF2">
    <property type="entry name" value="FI17866P1"/>
    <property type="match status" value="1"/>
</dbReference>
<dbReference type="PANTHER" id="PTHR45924">
    <property type="entry name" value="FI17866P1"/>
    <property type="match status" value="1"/>
</dbReference>
<dbReference type="InterPro" id="IPR001849">
    <property type="entry name" value="PH_domain"/>
</dbReference>
<dbReference type="PROSITE" id="PS00741">
    <property type="entry name" value="DH_1"/>
    <property type="match status" value="1"/>
</dbReference>
<feature type="domain" description="PH" evidence="4">
    <location>
        <begin position="1033"/>
        <end position="1133"/>
    </location>
</feature>
<dbReference type="Proteomes" id="UP000735302">
    <property type="component" value="Unassembled WGS sequence"/>
</dbReference>
<dbReference type="PROSITE" id="PS50003">
    <property type="entry name" value="PH_DOMAIN"/>
    <property type="match status" value="1"/>
</dbReference>
<dbReference type="EMBL" id="BLXT01001760">
    <property type="protein sequence ID" value="GFN87617.1"/>
    <property type="molecule type" value="Genomic_DNA"/>
</dbReference>
<evidence type="ECO:0000256" key="3">
    <source>
        <dbReference type="SAM" id="MobiDB-lite"/>
    </source>
</evidence>
<dbReference type="InterPro" id="IPR000219">
    <property type="entry name" value="DH_dom"/>
</dbReference>
<feature type="region of interest" description="Disordered" evidence="3">
    <location>
        <begin position="171"/>
        <end position="298"/>
    </location>
</feature>
<evidence type="ECO:0000256" key="1">
    <source>
        <dbReference type="ARBA" id="ARBA00022553"/>
    </source>
</evidence>
<feature type="domain" description="DH" evidence="5">
    <location>
        <begin position="806"/>
        <end position="1009"/>
    </location>
</feature>
<feature type="compositionally biased region" description="Basic and acidic residues" evidence="3">
    <location>
        <begin position="703"/>
        <end position="719"/>
    </location>
</feature>
<feature type="region of interest" description="Disordered" evidence="3">
    <location>
        <begin position="1"/>
        <end position="95"/>
    </location>
</feature>
<feature type="compositionally biased region" description="Low complexity" evidence="3">
    <location>
        <begin position="615"/>
        <end position="628"/>
    </location>
</feature>
<evidence type="ECO:0000259" key="5">
    <source>
        <dbReference type="PROSITE" id="PS50010"/>
    </source>
</evidence>
<evidence type="ECO:0000313" key="6">
    <source>
        <dbReference type="EMBL" id="GFN87617.1"/>
    </source>
</evidence>
<feature type="compositionally biased region" description="Basic and acidic residues" evidence="3">
    <location>
        <begin position="25"/>
        <end position="37"/>
    </location>
</feature>
<dbReference type="Gene3D" id="2.30.29.30">
    <property type="entry name" value="Pleckstrin-homology domain (PH domain)/Phosphotyrosine-binding domain (PTB)"/>
    <property type="match status" value="1"/>
</dbReference>
<reference evidence="6 7" key="1">
    <citation type="journal article" date="2021" name="Elife">
        <title>Chloroplast acquisition without the gene transfer in kleptoplastic sea slugs, Plakobranchus ocellatus.</title>
        <authorList>
            <person name="Maeda T."/>
            <person name="Takahashi S."/>
            <person name="Yoshida T."/>
            <person name="Shimamura S."/>
            <person name="Takaki Y."/>
            <person name="Nagai Y."/>
            <person name="Toyoda A."/>
            <person name="Suzuki Y."/>
            <person name="Arimoto A."/>
            <person name="Ishii H."/>
            <person name="Satoh N."/>
            <person name="Nishiyama T."/>
            <person name="Hasebe M."/>
            <person name="Maruyama T."/>
            <person name="Minagawa J."/>
            <person name="Obokata J."/>
            <person name="Shigenobu S."/>
        </authorList>
    </citation>
    <scope>NUCLEOTIDE SEQUENCE [LARGE SCALE GENOMIC DNA]</scope>
</reference>